<evidence type="ECO:0000313" key="1">
    <source>
        <dbReference type="EMBL" id="MCI73349.1"/>
    </source>
</evidence>
<dbReference type="PANTHER" id="PTHR43205">
    <property type="entry name" value="PROSTAGLANDIN REDUCTASE"/>
    <property type="match status" value="1"/>
</dbReference>
<reference evidence="1 2" key="1">
    <citation type="journal article" date="2018" name="Front. Plant Sci.">
        <title>Red Clover (Trifolium pratense) and Zigzag Clover (T. medium) - A Picture of Genomic Similarities and Differences.</title>
        <authorList>
            <person name="Dluhosova J."/>
            <person name="Istvanek J."/>
            <person name="Nedelnik J."/>
            <person name="Repkova J."/>
        </authorList>
    </citation>
    <scope>NUCLEOTIDE SEQUENCE [LARGE SCALE GENOMIC DNA]</scope>
    <source>
        <strain evidence="2">cv. 10/8</strain>
        <tissue evidence="1">Leaf</tissue>
    </source>
</reference>
<comment type="caution">
    <text evidence="1">The sequence shown here is derived from an EMBL/GenBank/DDBJ whole genome shotgun (WGS) entry which is preliminary data.</text>
</comment>
<dbReference type="PANTHER" id="PTHR43205:SF7">
    <property type="entry name" value="PROSTAGLANDIN REDUCTASE 1"/>
    <property type="match status" value="1"/>
</dbReference>
<proteinExistence type="predicted"/>
<dbReference type="GO" id="GO:0032440">
    <property type="term" value="F:2-alkenal reductase [NAD(P)H] activity"/>
    <property type="evidence" value="ECO:0007669"/>
    <property type="project" value="TreeGrafter"/>
</dbReference>
<keyword evidence="2" id="KW-1185">Reference proteome</keyword>
<dbReference type="EMBL" id="LXQA010836574">
    <property type="protein sequence ID" value="MCI73349.1"/>
    <property type="molecule type" value="Genomic_DNA"/>
</dbReference>
<dbReference type="InterPro" id="IPR011032">
    <property type="entry name" value="GroES-like_sf"/>
</dbReference>
<feature type="non-terminal residue" evidence="1">
    <location>
        <position position="1"/>
    </location>
</feature>
<accession>A0A392UIB0</accession>
<dbReference type="AlphaFoldDB" id="A0A392UIB0"/>
<dbReference type="Gene3D" id="3.90.180.10">
    <property type="entry name" value="Medium-chain alcohol dehydrogenases, catalytic domain"/>
    <property type="match status" value="1"/>
</dbReference>
<evidence type="ECO:0000313" key="2">
    <source>
        <dbReference type="Proteomes" id="UP000265520"/>
    </source>
</evidence>
<dbReference type="InterPro" id="IPR045010">
    <property type="entry name" value="MDR_fam"/>
</dbReference>
<organism evidence="1 2">
    <name type="scientific">Trifolium medium</name>
    <dbReference type="NCBI Taxonomy" id="97028"/>
    <lineage>
        <taxon>Eukaryota</taxon>
        <taxon>Viridiplantae</taxon>
        <taxon>Streptophyta</taxon>
        <taxon>Embryophyta</taxon>
        <taxon>Tracheophyta</taxon>
        <taxon>Spermatophyta</taxon>
        <taxon>Magnoliopsida</taxon>
        <taxon>eudicotyledons</taxon>
        <taxon>Gunneridae</taxon>
        <taxon>Pentapetalae</taxon>
        <taxon>rosids</taxon>
        <taxon>fabids</taxon>
        <taxon>Fabales</taxon>
        <taxon>Fabaceae</taxon>
        <taxon>Papilionoideae</taxon>
        <taxon>50 kb inversion clade</taxon>
        <taxon>NPAAA clade</taxon>
        <taxon>Hologalegina</taxon>
        <taxon>IRL clade</taxon>
        <taxon>Trifolieae</taxon>
        <taxon>Trifolium</taxon>
    </lineage>
</organism>
<dbReference type="Proteomes" id="UP000265520">
    <property type="component" value="Unassembled WGS sequence"/>
</dbReference>
<name>A0A392UIB0_9FABA</name>
<protein>
    <submittedName>
        <fullName evidence="1">NADP-dependent alkenal double bond reductase P1-like</fullName>
    </submittedName>
</protein>
<dbReference type="Gene3D" id="3.40.50.720">
    <property type="entry name" value="NAD(P)-binding Rossmann-like Domain"/>
    <property type="match status" value="1"/>
</dbReference>
<sequence>KFLEFLLPHIREGKIVYVEDIAEGLEKGPAALVGIFSGHNVGKQVLVVAHE</sequence>
<dbReference type="SUPFAM" id="SSF50129">
    <property type="entry name" value="GroES-like"/>
    <property type="match status" value="1"/>
</dbReference>